<reference evidence="2 3" key="1">
    <citation type="submission" date="2024-05" db="EMBL/GenBank/DDBJ databases">
        <title>A draft genome resource for the thread blight pathogen Marasmius tenuissimus strain MS-2.</title>
        <authorList>
            <person name="Yulfo-Soto G.E."/>
            <person name="Baruah I.K."/>
            <person name="Amoako-Attah I."/>
            <person name="Bukari Y."/>
            <person name="Meinhardt L.W."/>
            <person name="Bailey B.A."/>
            <person name="Cohen S.P."/>
        </authorList>
    </citation>
    <scope>NUCLEOTIDE SEQUENCE [LARGE SCALE GENOMIC DNA]</scope>
    <source>
        <strain evidence="2 3">MS-2</strain>
    </source>
</reference>
<name>A0ABR2Z870_9AGAR</name>
<feature type="compositionally biased region" description="Basic residues" evidence="1">
    <location>
        <begin position="544"/>
        <end position="555"/>
    </location>
</feature>
<feature type="region of interest" description="Disordered" evidence="1">
    <location>
        <begin position="338"/>
        <end position="368"/>
    </location>
</feature>
<feature type="compositionally biased region" description="Basic and acidic residues" evidence="1">
    <location>
        <begin position="610"/>
        <end position="619"/>
    </location>
</feature>
<feature type="region of interest" description="Disordered" evidence="1">
    <location>
        <begin position="84"/>
        <end position="111"/>
    </location>
</feature>
<sequence>MVETRGQAKRGESTAPLGSTATHPPLPPDSVTAASSPAVSSALPPAEPETPGQAGDFADASLLSGSPLTAYDYDTSFFRDEPLASLQQPVSSGTKATGSNPKGGGEQPKSGDMAMDDIMKRAQERVACTTDTFRLFERLNEELTTSKNNGVILQYDGNGGTMEWLIPFLEDARGGEFYPVPPEDMRSVMEHHEIQAPICWHDDVTELFIPVKAGSAACGCKSFKCRKSKDNCGYFDKNGVCGIRRCIFDHGGPSSPSRFSTPARSNMDSVLSRDLTPSGTLNAFTPSRSVPSPFGWTPSCATTSPVKSESKAKLGAKQDAQAMGLLAQFRVRQILQNSGSSQATNQGSSSSLKPPPSTQPKTKVDMETIDLTNMTDSSSESEDERMPAPLSPLFVFPSLILLSTALRIGTKRLWNPKSPASPRPIKRLNRGPQEETTYVSDRFEQYLEELPQLDSPEGMDLPHFNTFVNRVARCKHCSIHISGVALICHHNKVEELQNTDPDLEALIGLIEHSDFQGDDGDSRPVKRARTEKEEEAYTEGAARAPKKQRVEKRKPQKEQEMADANENRQGPREEKAMTIPEPKEWSPRELEPGEIPTPFFNFSSVPKGLPRNERKQLRDKVRRRGRTEAKLGMEIATANNSFQDVSVDSRIASTGWMGRNARADVRREIRELIRQGRKIEGLQIIPYSGQRTLVRDGNHRVFLVRSEVTTWMLHTLLPWVMEAAERFMKEVVWPSEEEFQENLRGFHFSCIAGYDRNNKSKPALSEWHPKNIKTLDSFFETGEPLEILTGYGCEFLQSGFPEIADRYKSCADEMERLYGIRPPYGGLFWNFCLNGVRSNGVEVPRVFCDPHVDFKNLALAEAGIALELPMGVFVLYPSSLFLHFNVDITNLKIVVTEDGSRLTPVNSKPLNCLCGKPKDAHNKDWRDSRGRGSMVWFNQATMFQTTELGFETVQQAKDAGAKATCDVGQWMEKNVFPTAALD</sequence>
<gene>
    <name evidence="2" type="ORF">AAF712_015557</name>
</gene>
<organism evidence="2 3">
    <name type="scientific">Marasmius tenuissimus</name>
    <dbReference type="NCBI Taxonomy" id="585030"/>
    <lineage>
        <taxon>Eukaryota</taxon>
        <taxon>Fungi</taxon>
        <taxon>Dikarya</taxon>
        <taxon>Basidiomycota</taxon>
        <taxon>Agaricomycotina</taxon>
        <taxon>Agaricomycetes</taxon>
        <taxon>Agaricomycetidae</taxon>
        <taxon>Agaricales</taxon>
        <taxon>Marasmiineae</taxon>
        <taxon>Marasmiaceae</taxon>
        <taxon>Marasmius</taxon>
    </lineage>
</organism>
<feature type="compositionally biased region" description="Basic and acidic residues" evidence="1">
    <location>
        <begin position="513"/>
        <end position="532"/>
    </location>
</feature>
<dbReference type="EMBL" id="JBBXMP010000434">
    <property type="protein sequence ID" value="KAL0057791.1"/>
    <property type="molecule type" value="Genomic_DNA"/>
</dbReference>
<dbReference type="Proteomes" id="UP001437256">
    <property type="component" value="Unassembled WGS sequence"/>
</dbReference>
<feature type="compositionally biased region" description="Low complexity" evidence="1">
    <location>
        <begin position="29"/>
        <end position="44"/>
    </location>
</feature>
<evidence type="ECO:0008006" key="4">
    <source>
        <dbReference type="Google" id="ProtNLM"/>
    </source>
</evidence>
<accession>A0ABR2Z870</accession>
<keyword evidence="3" id="KW-1185">Reference proteome</keyword>
<protein>
    <recommendedName>
        <fullName evidence="4">C3H1-type domain-containing protein</fullName>
    </recommendedName>
</protein>
<feature type="region of interest" description="Disordered" evidence="1">
    <location>
        <begin position="513"/>
        <end position="623"/>
    </location>
</feature>
<feature type="compositionally biased region" description="Low complexity" evidence="1">
    <location>
        <begin position="338"/>
        <end position="351"/>
    </location>
</feature>
<feature type="region of interest" description="Disordered" evidence="1">
    <location>
        <begin position="1"/>
        <end position="61"/>
    </location>
</feature>
<comment type="caution">
    <text evidence="2">The sequence shown here is derived from an EMBL/GenBank/DDBJ whole genome shotgun (WGS) entry which is preliminary data.</text>
</comment>
<evidence type="ECO:0000313" key="2">
    <source>
        <dbReference type="EMBL" id="KAL0057791.1"/>
    </source>
</evidence>
<evidence type="ECO:0000313" key="3">
    <source>
        <dbReference type="Proteomes" id="UP001437256"/>
    </source>
</evidence>
<feature type="compositionally biased region" description="Basic and acidic residues" evidence="1">
    <location>
        <begin position="556"/>
        <end position="591"/>
    </location>
</feature>
<feature type="compositionally biased region" description="Polar residues" evidence="1">
    <location>
        <begin position="85"/>
        <end position="100"/>
    </location>
</feature>
<evidence type="ECO:0000256" key="1">
    <source>
        <dbReference type="SAM" id="MobiDB-lite"/>
    </source>
</evidence>
<proteinExistence type="predicted"/>